<protein>
    <recommendedName>
        <fullName evidence="8 9">1,4-dihydroxy-2-naphthoate octaprenyltransferase</fullName>
        <shortName evidence="8">DHNA-octaprenyltransferase</shortName>
        <ecNumber evidence="8 9">2.5.1.74</ecNumber>
    </recommendedName>
</protein>
<dbReference type="CDD" id="cd13962">
    <property type="entry name" value="PT_UbiA_UBIAD1"/>
    <property type="match status" value="1"/>
</dbReference>
<feature type="transmembrane region" description="Helical" evidence="8">
    <location>
        <begin position="286"/>
        <end position="311"/>
    </location>
</feature>
<name>A0A6I5A3A3_9BACI</name>
<dbReference type="UniPathway" id="UPA00079">
    <property type="reaction ID" value="UER00168"/>
</dbReference>
<comment type="caution">
    <text evidence="10">The sequence shown here is derived from an EMBL/GenBank/DDBJ whole genome shotgun (WGS) entry which is preliminary data.</text>
</comment>
<evidence type="ECO:0000256" key="7">
    <source>
        <dbReference type="ARBA" id="ARBA00023136"/>
    </source>
</evidence>
<dbReference type="InterPro" id="IPR000537">
    <property type="entry name" value="UbiA_prenyltransferase"/>
</dbReference>
<evidence type="ECO:0000256" key="5">
    <source>
        <dbReference type="ARBA" id="ARBA00022692"/>
    </source>
</evidence>
<dbReference type="EMBL" id="WMEQ01000005">
    <property type="protein sequence ID" value="MYL33791.1"/>
    <property type="molecule type" value="Genomic_DNA"/>
</dbReference>
<keyword evidence="2 8" id="KW-0474">Menaquinone biosynthesis</keyword>
<dbReference type="InterPro" id="IPR044878">
    <property type="entry name" value="UbiA_sf"/>
</dbReference>
<dbReference type="GO" id="GO:0009234">
    <property type="term" value="P:menaquinone biosynthetic process"/>
    <property type="evidence" value="ECO:0007669"/>
    <property type="project" value="UniProtKB-UniRule"/>
</dbReference>
<feature type="transmembrane region" description="Helical" evidence="8">
    <location>
        <begin position="187"/>
        <end position="207"/>
    </location>
</feature>
<dbReference type="PANTHER" id="PTHR13929">
    <property type="entry name" value="1,4-DIHYDROXY-2-NAPHTHOATE OCTAPRENYLTRANSFERASE"/>
    <property type="match status" value="1"/>
</dbReference>
<dbReference type="PIRSF" id="PIRSF005355">
    <property type="entry name" value="UBIAD1"/>
    <property type="match status" value="1"/>
</dbReference>
<comment type="catalytic activity">
    <reaction evidence="8">
        <text>an all-trans-polyprenyl diphosphate + 1,4-dihydroxy-2-naphthoate + H(+) = a 2-demethylmenaquinol + CO2 + diphosphate</text>
        <dbReference type="Rhea" id="RHEA:26478"/>
        <dbReference type="Rhea" id="RHEA-COMP:9563"/>
        <dbReference type="Rhea" id="RHEA-COMP:9564"/>
        <dbReference type="ChEBI" id="CHEBI:11173"/>
        <dbReference type="ChEBI" id="CHEBI:15378"/>
        <dbReference type="ChEBI" id="CHEBI:16526"/>
        <dbReference type="ChEBI" id="CHEBI:33019"/>
        <dbReference type="ChEBI" id="CHEBI:55437"/>
        <dbReference type="ChEBI" id="CHEBI:58914"/>
        <dbReference type="EC" id="2.5.1.74"/>
    </reaction>
</comment>
<keyword evidence="7 8" id="KW-0472">Membrane</keyword>
<evidence type="ECO:0000256" key="6">
    <source>
        <dbReference type="ARBA" id="ARBA00022989"/>
    </source>
</evidence>
<evidence type="ECO:0000256" key="2">
    <source>
        <dbReference type="ARBA" id="ARBA00022428"/>
    </source>
</evidence>
<sequence>MQSMKKQDIQTALNERKGWQVWWRLLRPHTLTAAFVPVFIGTMLASLQEPIHIGLFLAMLFASILIQAATNMFNEYYDYVRGLDTEHSIGIGGAIVRDGIPAKKVLALAVSFFGIAMLLGVYICIATSWWIALIGLISMAFGYLYTGGPYPIAYTPFGEMISGFFMGTVIIGISYYIQTLYLTSDVIIISIPVAILIGAILLANNIRDLEGDKENGRKTLAILFGHKGAVTFLGILFSSAYLLIVIYIISGLLPIWSLIVFLSIPKPKKAVQGFSNKTSPLEMLPAMKFTAQTNTIFGILLGISLLLQLLIPVTL</sequence>
<evidence type="ECO:0000313" key="10">
    <source>
        <dbReference type="EMBL" id="MYL33791.1"/>
    </source>
</evidence>
<accession>A0A6I5A3A3</accession>
<dbReference type="GO" id="GO:0042371">
    <property type="term" value="P:vitamin K biosynthetic process"/>
    <property type="evidence" value="ECO:0007669"/>
    <property type="project" value="TreeGrafter"/>
</dbReference>
<dbReference type="EC" id="2.5.1.74" evidence="8 9"/>
<dbReference type="GO" id="GO:0046428">
    <property type="term" value="F:1,4-dihydroxy-2-naphthoate polyprenyltransferase activity"/>
    <property type="evidence" value="ECO:0007669"/>
    <property type="project" value="UniProtKB-UniRule"/>
</dbReference>
<feature type="transmembrane region" description="Helical" evidence="8">
    <location>
        <begin position="219"/>
        <end position="238"/>
    </location>
</feature>
<dbReference type="AlphaFoldDB" id="A0A6I5A3A3"/>
<evidence type="ECO:0000313" key="11">
    <source>
        <dbReference type="Proteomes" id="UP000468638"/>
    </source>
</evidence>
<dbReference type="RefSeq" id="WP_160850505.1">
    <property type="nucleotide sequence ID" value="NZ_WMEQ01000005.1"/>
</dbReference>
<comment type="similarity">
    <text evidence="8">Belongs to the MenA family. Type 1 subfamily.</text>
</comment>
<dbReference type="NCBIfam" id="TIGR00751">
    <property type="entry name" value="menA"/>
    <property type="match status" value="1"/>
</dbReference>
<organism evidence="10 11">
    <name type="scientific">Pontibacillus yanchengensis</name>
    <dbReference type="NCBI Taxonomy" id="462910"/>
    <lineage>
        <taxon>Bacteria</taxon>
        <taxon>Bacillati</taxon>
        <taxon>Bacillota</taxon>
        <taxon>Bacilli</taxon>
        <taxon>Bacillales</taxon>
        <taxon>Bacillaceae</taxon>
        <taxon>Pontibacillus</taxon>
    </lineage>
</organism>
<feature type="transmembrane region" description="Helical" evidence="8">
    <location>
        <begin position="105"/>
        <end position="123"/>
    </location>
</feature>
<comment type="pathway">
    <text evidence="8">Quinol/quinone metabolism; menaquinone biosynthesis; menaquinol from 1,4-dihydroxy-2-naphthoate: step 1/2.</text>
</comment>
<dbReference type="OrthoDB" id="9767568at2"/>
<gene>
    <name evidence="8" type="primary">menA</name>
    <name evidence="10" type="ORF">GLW05_09285</name>
</gene>
<reference evidence="10 11" key="1">
    <citation type="submission" date="2019-11" db="EMBL/GenBank/DDBJ databases">
        <title>Genome sequences of 17 halophilic strains isolated from different environments.</title>
        <authorList>
            <person name="Furrow R.E."/>
        </authorList>
    </citation>
    <scope>NUCLEOTIDE SEQUENCE [LARGE SCALE GENOMIC DNA]</scope>
    <source>
        <strain evidence="10 11">22514_16_FS</strain>
    </source>
</reference>
<proteinExistence type="inferred from homology"/>
<dbReference type="FunFam" id="1.10.357.140:FF:000007">
    <property type="entry name" value="1,4-dihydroxy-2-naphthoate octaprenyltransferase"/>
    <property type="match status" value="1"/>
</dbReference>
<comment type="function">
    <text evidence="8">Conversion of 1,4-dihydroxy-2-naphthoate (DHNA) to demethylmenaquinone (DMK).</text>
</comment>
<keyword evidence="6 8" id="KW-1133">Transmembrane helix</keyword>
<evidence type="ECO:0000256" key="9">
    <source>
        <dbReference type="NCBIfam" id="TIGR00751"/>
    </source>
</evidence>
<dbReference type="PANTHER" id="PTHR13929:SF0">
    <property type="entry name" value="UBIA PRENYLTRANSFERASE DOMAIN-CONTAINING PROTEIN 1"/>
    <property type="match status" value="1"/>
</dbReference>
<feature type="transmembrane region" description="Helical" evidence="8">
    <location>
        <begin position="51"/>
        <end position="73"/>
    </location>
</feature>
<evidence type="ECO:0000256" key="3">
    <source>
        <dbReference type="ARBA" id="ARBA00022475"/>
    </source>
</evidence>
<feature type="transmembrane region" description="Helical" evidence="8">
    <location>
        <begin position="129"/>
        <end position="148"/>
    </location>
</feature>
<dbReference type="Gene3D" id="1.20.120.1780">
    <property type="entry name" value="UbiA prenyltransferase"/>
    <property type="match status" value="1"/>
</dbReference>
<dbReference type="HAMAP" id="MF_01937">
    <property type="entry name" value="MenA_1"/>
    <property type="match status" value="1"/>
</dbReference>
<keyword evidence="3 8" id="KW-1003">Cell membrane</keyword>
<dbReference type="InterPro" id="IPR004657">
    <property type="entry name" value="MenA"/>
</dbReference>
<dbReference type="NCBIfam" id="NF004749">
    <property type="entry name" value="PRK06080.1-1"/>
    <property type="match status" value="1"/>
</dbReference>
<dbReference type="InterPro" id="IPR026046">
    <property type="entry name" value="UBIAD1"/>
</dbReference>
<keyword evidence="4 8" id="KW-0808">Transferase</keyword>
<feature type="transmembrane region" description="Helical" evidence="8">
    <location>
        <begin position="244"/>
        <end position="265"/>
    </location>
</feature>
<dbReference type="Proteomes" id="UP000468638">
    <property type="component" value="Unassembled WGS sequence"/>
</dbReference>
<feature type="transmembrane region" description="Helical" evidence="8">
    <location>
        <begin position="21"/>
        <end position="45"/>
    </location>
</feature>
<dbReference type="Pfam" id="PF01040">
    <property type="entry name" value="UbiA"/>
    <property type="match status" value="1"/>
</dbReference>
<feature type="transmembrane region" description="Helical" evidence="8">
    <location>
        <begin position="160"/>
        <end position="181"/>
    </location>
</feature>
<dbReference type="Gene3D" id="1.10.357.140">
    <property type="entry name" value="UbiA prenyltransferase"/>
    <property type="match status" value="1"/>
</dbReference>
<dbReference type="GO" id="GO:0005886">
    <property type="term" value="C:plasma membrane"/>
    <property type="evidence" value="ECO:0007669"/>
    <property type="project" value="UniProtKB-SubCell"/>
</dbReference>
<evidence type="ECO:0000256" key="1">
    <source>
        <dbReference type="ARBA" id="ARBA00004141"/>
    </source>
</evidence>
<comment type="subcellular location">
    <subcellularLocation>
        <location evidence="8">Cell membrane</location>
        <topology evidence="8">Multi-pass membrane protein</topology>
    </subcellularLocation>
    <subcellularLocation>
        <location evidence="1">Membrane</location>
        <topology evidence="1">Multi-pass membrane protein</topology>
    </subcellularLocation>
</comment>
<evidence type="ECO:0000256" key="8">
    <source>
        <dbReference type="HAMAP-Rule" id="MF_01937"/>
    </source>
</evidence>
<keyword evidence="5 8" id="KW-0812">Transmembrane</keyword>
<evidence type="ECO:0000256" key="4">
    <source>
        <dbReference type="ARBA" id="ARBA00022679"/>
    </source>
</evidence>